<gene>
    <name evidence="1" type="primary">PAM17</name>
    <name evidence="1" type="ORF">FBU59_005423</name>
</gene>
<keyword evidence="2" id="KW-1185">Reference proteome</keyword>
<evidence type="ECO:0000313" key="2">
    <source>
        <dbReference type="Proteomes" id="UP001150603"/>
    </source>
</evidence>
<comment type="caution">
    <text evidence="1">The sequence shown here is derived from an EMBL/GenBank/DDBJ whole genome shotgun (WGS) entry which is preliminary data.</text>
</comment>
<proteinExistence type="predicted"/>
<reference evidence="1" key="1">
    <citation type="submission" date="2022-07" db="EMBL/GenBank/DDBJ databases">
        <title>Phylogenomic reconstructions and comparative analyses of Kickxellomycotina fungi.</title>
        <authorList>
            <person name="Reynolds N.K."/>
            <person name="Stajich J.E."/>
            <person name="Barry K."/>
            <person name="Grigoriev I.V."/>
            <person name="Crous P."/>
            <person name="Smith M.E."/>
        </authorList>
    </citation>
    <scope>NUCLEOTIDE SEQUENCE</scope>
    <source>
        <strain evidence="1">NRRL 5244</strain>
    </source>
</reference>
<accession>A0ACC1J2V4</accession>
<dbReference type="Proteomes" id="UP001150603">
    <property type="component" value="Unassembled WGS sequence"/>
</dbReference>
<evidence type="ECO:0000313" key="1">
    <source>
        <dbReference type="EMBL" id="KAJ1935328.1"/>
    </source>
</evidence>
<protein>
    <submittedName>
        <fullName evidence="1">TIM23 complex component</fullName>
    </submittedName>
</protein>
<sequence length="89" mass="10449">MGFAVGPSVGRVWYKIGNRRLAQTLDQKEAEFFHHVKANRSDPSFSSVNNPLPDFYGEKINSLQGYRRWLRKQREHERRGTFKLGARKK</sequence>
<organism evidence="1 2">
    <name type="scientific">Linderina macrospora</name>
    <dbReference type="NCBI Taxonomy" id="4868"/>
    <lineage>
        <taxon>Eukaryota</taxon>
        <taxon>Fungi</taxon>
        <taxon>Fungi incertae sedis</taxon>
        <taxon>Zoopagomycota</taxon>
        <taxon>Kickxellomycotina</taxon>
        <taxon>Kickxellomycetes</taxon>
        <taxon>Kickxellales</taxon>
        <taxon>Kickxellaceae</taxon>
        <taxon>Linderina</taxon>
    </lineage>
</organism>
<dbReference type="EMBL" id="JANBPW010004295">
    <property type="protein sequence ID" value="KAJ1935328.1"/>
    <property type="molecule type" value="Genomic_DNA"/>
</dbReference>
<name>A0ACC1J2V4_9FUNG</name>